<keyword evidence="3" id="KW-1185">Reference proteome</keyword>
<feature type="region of interest" description="Disordered" evidence="1">
    <location>
        <begin position="67"/>
        <end position="106"/>
    </location>
</feature>
<proteinExistence type="predicted"/>
<dbReference type="Proteomes" id="UP000774326">
    <property type="component" value="Unassembled WGS sequence"/>
</dbReference>
<name>A0A9P8QFS5_WICPI</name>
<organism evidence="2 3">
    <name type="scientific">Wickerhamomyces pijperi</name>
    <name type="common">Yeast</name>
    <name type="synonym">Pichia pijperi</name>
    <dbReference type="NCBI Taxonomy" id="599730"/>
    <lineage>
        <taxon>Eukaryota</taxon>
        <taxon>Fungi</taxon>
        <taxon>Dikarya</taxon>
        <taxon>Ascomycota</taxon>
        <taxon>Saccharomycotina</taxon>
        <taxon>Saccharomycetes</taxon>
        <taxon>Phaffomycetales</taxon>
        <taxon>Wickerhamomycetaceae</taxon>
        <taxon>Wickerhamomyces</taxon>
    </lineage>
</organism>
<gene>
    <name evidence="2" type="ORF">WICPIJ_000685</name>
</gene>
<accession>A0A9P8QFS5</accession>
<sequence length="200" mass="22106">MFWKTKDKIQSNFSDKSVMAMDCKLCPSISSSIKSSSSSSSSSSDSMALSKFWKRTFLFLFKPATAPLSPSTSPSESVSSSSSSSSESDSSSSMSMSSSSSSSSSSFCSSTSIWMVLSMIKDQMLNLSSVQDDLDEIFEKFMMMLGLVCGDGELFDNHLRDFTPPFRQIGAKRDDKSLEDVYLWRRENTVPLRIVYDGDN</sequence>
<feature type="compositionally biased region" description="Low complexity" evidence="1">
    <location>
        <begin position="69"/>
        <end position="106"/>
    </location>
</feature>
<protein>
    <submittedName>
        <fullName evidence="2">Uncharacterized protein</fullName>
    </submittedName>
</protein>
<dbReference type="EMBL" id="JAEUBG010000393">
    <property type="protein sequence ID" value="KAH3688347.1"/>
    <property type="molecule type" value="Genomic_DNA"/>
</dbReference>
<evidence type="ECO:0000313" key="2">
    <source>
        <dbReference type="EMBL" id="KAH3688347.1"/>
    </source>
</evidence>
<evidence type="ECO:0000256" key="1">
    <source>
        <dbReference type="SAM" id="MobiDB-lite"/>
    </source>
</evidence>
<reference evidence="2" key="2">
    <citation type="submission" date="2021-01" db="EMBL/GenBank/DDBJ databases">
        <authorList>
            <person name="Schikora-Tamarit M.A."/>
        </authorList>
    </citation>
    <scope>NUCLEOTIDE SEQUENCE</scope>
    <source>
        <strain evidence="2">CBS2887</strain>
    </source>
</reference>
<reference evidence="2" key="1">
    <citation type="journal article" date="2021" name="Open Biol.">
        <title>Shared evolutionary footprints suggest mitochondrial oxidative damage underlies multiple complex I losses in fungi.</title>
        <authorList>
            <person name="Schikora-Tamarit M.A."/>
            <person name="Marcet-Houben M."/>
            <person name="Nosek J."/>
            <person name="Gabaldon T."/>
        </authorList>
    </citation>
    <scope>NUCLEOTIDE SEQUENCE</scope>
    <source>
        <strain evidence="2">CBS2887</strain>
    </source>
</reference>
<dbReference type="AlphaFoldDB" id="A0A9P8QFS5"/>
<evidence type="ECO:0000313" key="3">
    <source>
        <dbReference type="Proteomes" id="UP000774326"/>
    </source>
</evidence>
<comment type="caution">
    <text evidence="2">The sequence shown here is derived from an EMBL/GenBank/DDBJ whole genome shotgun (WGS) entry which is preliminary data.</text>
</comment>